<feature type="region of interest" description="Disordered" evidence="4">
    <location>
        <begin position="1"/>
        <end position="29"/>
    </location>
</feature>
<dbReference type="AlphaFoldDB" id="A0A6N9Z841"/>
<evidence type="ECO:0000313" key="5">
    <source>
        <dbReference type="EMBL" id="NEG90275.1"/>
    </source>
</evidence>
<proteinExistence type="inferred from homology"/>
<dbReference type="PANTHER" id="PTHR23416:SF23">
    <property type="entry name" value="ACETYLTRANSFERASE C18B11.09C-RELATED"/>
    <property type="match status" value="1"/>
</dbReference>
<dbReference type="Proteomes" id="UP000469194">
    <property type="component" value="Unassembled WGS sequence"/>
</dbReference>
<dbReference type="InterPro" id="IPR001451">
    <property type="entry name" value="Hexapep"/>
</dbReference>
<dbReference type="CDD" id="cd03357">
    <property type="entry name" value="LbH_MAT_GAT"/>
    <property type="match status" value="1"/>
</dbReference>
<feature type="compositionally biased region" description="Polar residues" evidence="4">
    <location>
        <begin position="1"/>
        <end position="14"/>
    </location>
</feature>
<dbReference type="InterPro" id="IPR018357">
    <property type="entry name" value="Hexapep_transf_CS"/>
</dbReference>
<protein>
    <submittedName>
        <fullName evidence="5">Sugar O-acetyltransferase</fullName>
    </submittedName>
</protein>
<dbReference type="SUPFAM" id="SSF51161">
    <property type="entry name" value="Trimeric LpxA-like enzymes"/>
    <property type="match status" value="1"/>
</dbReference>
<evidence type="ECO:0000256" key="1">
    <source>
        <dbReference type="ARBA" id="ARBA00007274"/>
    </source>
</evidence>
<name>A0A6N9Z841_9BIFI</name>
<dbReference type="GO" id="GO:0008374">
    <property type="term" value="F:O-acyltransferase activity"/>
    <property type="evidence" value="ECO:0007669"/>
    <property type="project" value="TreeGrafter"/>
</dbReference>
<keyword evidence="3" id="KW-0677">Repeat</keyword>
<comment type="similarity">
    <text evidence="1">Belongs to the transferase hexapeptide repeat family.</text>
</comment>
<reference evidence="5 6" key="1">
    <citation type="submission" date="2019-10" db="EMBL/GenBank/DDBJ databases">
        <title>Bifidobacterium from non-human primates.</title>
        <authorList>
            <person name="Modesto M."/>
        </authorList>
    </citation>
    <scope>NUCLEOTIDE SEQUENCE [LARGE SCALE GENOMIC DNA]</scope>
    <source>
        <strain evidence="5 6">TRE17</strain>
    </source>
</reference>
<dbReference type="RefSeq" id="WP_163232369.1">
    <property type="nucleotide sequence ID" value="NZ_WHZW01000021.1"/>
</dbReference>
<evidence type="ECO:0000256" key="3">
    <source>
        <dbReference type="ARBA" id="ARBA00022737"/>
    </source>
</evidence>
<dbReference type="PANTHER" id="PTHR23416">
    <property type="entry name" value="SIALIC ACID SYNTHASE-RELATED"/>
    <property type="match status" value="1"/>
</dbReference>
<sequence>MTSTATLSVANDTSAVRDGIPDTESPESSFRATDLLARDRGGKPVDPHEPGYDAVIGTIIRATKRLCAELNTGLHEPKEIHEIFEQIVGHSVDPSFRLNPPFYTDFGRNITLGRNVFINWGCTLMDRGGISIGDDSFLGPNVQLITINHMKDPAHRATTVSQPITIGRRVWIGAGAIILQHVTVGDGAIVGAGAIVTHDVPAGAIVAGNPAHVIGHV</sequence>
<keyword evidence="2 5" id="KW-0808">Transferase</keyword>
<dbReference type="InterPro" id="IPR011004">
    <property type="entry name" value="Trimer_LpxA-like_sf"/>
</dbReference>
<dbReference type="PROSITE" id="PS00101">
    <property type="entry name" value="HEXAPEP_TRANSFERASES"/>
    <property type="match status" value="1"/>
</dbReference>
<evidence type="ECO:0000313" key="6">
    <source>
        <dbReference type="Proteomes" id="UP000469194"/>
    </source>
</evidence>
<organism evidence="5 6">
    <name type="scientific">Bifidobacterium aerophilum</name>
    <dbReference type="NCBI Taxonomy" id="1798155"/>
    <lineage>
        <taxon>Bacteria</taxon>
        <taxon>Bacillati</taxon>
        <taxon>Actinomycetota</taxon>
        <taxon>Actinomycetes</taxon>
        <taxon>Bifidobacteriales</taxon>
        <taxon>Bifidobacteriaceae</taxon>
        <taxon>Bifidobacterium</taxon>
    </lineage>
</organism>
<dbReference type="InterPro" id="IPR051159">
    <property type="entry name" value="Hexapeptide_acetyltransf"/>
</dbReference>
<evidence type="ECO:0000256" key="2">
    <source>
        <dbReference type="ARBA" id="ARBA00022679"/>
    </source>
</evidence>
<gene>
    <name evidence="5" type="ORF">GFD25_09820</name>
</gene>
<dbReference type="Gene3D" id="2.160.10.10">
    <property type="entry name" value="Hexapeptide repeat proteins"/>
    <property type="match status" value="1"/>
</dbReference>
<accession>A0A6N9Z841</accession>
<keyword evidence="6" id="KW-1185">Reference proteome</keyword>
<evidence type="ECO:0000256" key="4">
    <source>
        <dbReference type="SAM" id="MobiDB-lite"/>
    </source>
</evidence>
<comment type="caution">
    <text evidence="5">The sequence shown here is derived from an EMBL/GenBank/DDBJ whole genome shotgun (WGS) entry which is preliminary data.</text>
</comment>
<dbReference type="Pfam" id="PF00132">
    <property type="entry name" value="Hexapep"/>
    <property type="match status" value="1"/>
</dbReference>
<dbReference type="EMBL" id="WHZW01000021">
    <property type="protein sequence ID" value="NEG90275.1"/>
    <property type="molecule type" value="Genomic_DNA"/>
</dbReference>